<evidence type="ECO:0000313" key="5">
    <source>
        <dbReference type="EMBL" id="NDJ91094.1"/>
    </source>
</evidence>
<dbReference type="Pfam" id="PF14361">
    <property type="entry name" value="RsbRD_N"/>
    <property type="match status" value="1"/>
</dbReference>
<feature type="domain" description="CdaR GGDEF-like" evidence="4">
    <location>
        <begin position="190"/>
        <end position="298"/>
    </location>
</feature>
<protein>
    <submittedName>
        <fullName evidence="5">PucR family transcriptional regulator</fullName>
    </submittedName>
</protein>
<dbReference type="AlphaFoldDB" id="A0A7K3LFE9"/>
<dbReference type="InterPro" id="IPR025736">
    <property type="entry name" value="PucR_C-HTH_dom"/>
</dbReference>
<dbReference type="RefSeq" id="WP_162112920.1">
    <property type="nucleotide sequence ID" value="NZ_JAACYR010000075.1"/>
</dbReference>
<dbReference type="Pfam" id="PF13556">
    <property type="entry name" value="HTH_30"/>
    <property type="match status" value="1"/>
</dbReference>
<evidence type="ECO:0000259" key="3">
    <source>
        <dbReference type="Pfam" id="PF14361"/>
    </source>
</evidence>
<dbReference type="InterPro" id="IPR042070">
    <property type="entry name" value="PucR_C-HTH_sf"/>
</dbReference>
<gene>
    <name evidence="5" type="ORF">GWR20_18395</name>
</gene>
<dbReference type="EMBL" id="JAACYR010000075">
    <property type="protein sequence ID" value="NDJ91094.1"/>
    <property type="molecule type" value="Genomic_DNA"/>
</dbReference>
<proteinExistence type="inferred from homology"/>
<organism evidence="5 6">
    <name type="scientific">Mycolicibacter kumamotonensis</name>
    <dbReference type="NCBI Taxonomy" id="354243"/>
    <lineage>
        <taxon>Bacteria</taxon>
        <taxon>Bacillati</taxon>
        <taxon>Actinomycetota</taxon>
        <taxon>Actinomycetes</taxon>
        <taxon>Mycobacteriales</taxon>
        <taxon>Mycobacteriaceae</taxon>
        <taxon>Mycolicibacter</taxon>
    </lineage>
</organism>
<comment type="caution">
    <text evidence="5">The sequence shown here is derived from an EMBL/GenBank/DDBJ whole genome shotgun (WGS) entry which is preliminary data.</text>
</comment>
<dbReference type="InterPro" id="IPR025751">
    <property type="entry name" value="RsbRD_N_dom"/>
</dbReference>
<evidence type="ECO:0000259" key="4">
    <source>
        <dbReference type="Pfam" id="PF17853"/>
    </source>
</evidence>
<comment type="similarity">
    <text evidence="1">Belongs to the CdaR family.</text>
</comment>
<dbReference type="PANTHER" id="PTHR33744">
    <property type="entry name" value="CARBOHYDRATE DIACID REGULATOR"/>
    <property type="match status" value="1"/>
</dbReference>
<name>A0A7K3LFE9_9MYCO</name>
<feature type="domain" description="RsbT co-antagonist protein RsbRD N-terminal" evidence="3">
    <location>
        <begin position="27"/>
        <end position="173"/>
    </location>
</feature>
<dbReference type="InterPro" id="IPR051448">
    <property type="entry name" value="CdaR-like_regulators"/>
</dbReference>
<dbReference type="Gene3D" id="1.10.10.2840">
    <property type="entry name" value="PucR C-terminal helix-turn-helix domain"/>
    <property type="match status" value="1"/>
</dbReference>
<dbReference type="InterPro" id="IPR041522">
    <property type="entry name" value="CdaR_GGDEF"/>
</dbReference>
<dbReference type="Pfam" id="PF17853">
    <property type="entry name" value="GGDEF_2"/>
    <property type="match status" value="1"/>
</dbReference>
<feature type="domain" description="PucR C-terminal helix-turn-helix" evidence="2">
    <location>
        <begin position="345"/>
        <end position="399"/>
    </location>
</feature>
<evidence type="ECO:0000313" key="6">
    <source>
        <dbReference type="Proteomes" id="UP000466523"/>
    </source>
</evidence>
<accession>A0A7K3LFE9</accession>
<evidence type="ECO:0000259" key="2">
    <source>
        <dbReference type="Pfam" id="PF13556"/>
    </source>
</evidence>
<evidence type="ECO:0000256" key="1">
    <source>
        <dbReference type="ARBA" id="ARBA00006754"/>
    </source>
</evidence>
<dbReference type="Proteomes" id="UP000466523">
    <property type="component" value="Unassembled WGS sequence"/>
</dbReference>
<reference evidence="5 6" key="1">
    <citation type="submission" date="2020-01" db="EMBL/GenBank/DDBJ databases">
        <authorList>
            <person name="Sanchez-Estrada R."/>
            <person name="Gonzalez-Y-Merchand J.A."/>
            <person name="Rivera-Gutierrez S."/>
        </authorList>
    </citation>
    <scope>NUCLEOTIDE SEQUENCE [LARGE SCALE GENOMIC DNA]</scope>
    <source>
        <strain evidence="5 6">CST 7247</strain>
    </source>
</reference>
<dbReference type="PANTHER" id="PTHR33744:SF1">
    <property type="entry name" value="DNA-BINDING TRANSCRIPTIONAL ACTIVATOR ADER"/>
    <property type="match status" value="1"/>
</dbReference>
<sequence length="417" mass="46069">MAWKQPSERVRELMRQAAQLSVNIPEEWLDQIHEATIASEYMQVIIDDPVLTEQIRRSNQSNRLHWIAANISHPGEPVPVNLGTESLGIARDLIRRGFTEAAVVDAYRLSQNALWRLWMQVVFELTADPAELRELLDVSAQSIGAFADATLGAIHRQLQIERAELIRGTHAERREVVALLIDGAPITRQHAERRLGYRLDQDHTAVIIWGDESGTDWPDLDRAAETLMRTVADRRPLSLPADAGTRWLWLPGPLGPDPADVGAMVDSLPGVRVAIGSTEAGVEGFRRSHLDAITTQRMVARLGSGQRVARFADVELVSLITADPARADRFLKHTLGDFETADAELHRTVHTFIAERCNAARAAATLFVHRNTLLNRLARAEALLPQPLASASAHIAVALEVLRWRSAAVQPDSADAG</sequence>